<protein>
    <submittedName>
        <fullName evidence="1">Recombination endonuclease VII protein</fullName>
    </submittedName>
</protein>
<proteinExistence type="predicted"/>
<dbReference type="Proteomes" id="UP000612664">
    <property type="component" value="Segment"/>
</dbReference>
<dbReference type="EMBL" id="MN988492">
    <property type="protein sequence ID" value="QIG68431.1"/>
    <property type="molecule type" value="Genomic_DNA"/>
</dbReference>
<keyword evidence="1" id="KW-0378">Hydrolase</keyword>
<dbReference type="Pfam" id="PF02945">
    <property type="entry name" value="Endonuclease_7"/>
    <property type="match status" value="1"/>
</dbReference>
<sequence length="133" mass="15325">MPNEIVRLTAKQVPVVKQAILSRRQGNRCPLCHRGLTVLDGCMDHDHVTGRVRGILCRGCNGAEGKIKNAFVRYGGGLRTELVPFLRNLADYLEYYQQNPNNFLYHLHRNEDEKRILRNTRARKKRAAAKKRT</sequence>
<dbReference type="InterPro" id="IPR044925">
    <property type="entry name" value="His-Me_finger_sf"/>
</dbReference>
<accession>A0A7S5R488</accession>
<evidence type="ECO:0000313" key="1">
    <source>
        <dbReference type="EMBL" id="QIG68431.1"/>
    </source>
</evidence>
<evidence type="ECO:0000313" key="2">
    <source>
        <dbReference type="Proteomes" id="UP000612664"/>
    </source>
</evidence>
<reference evidence="1 2" key="1">
    <citation type="submission" date="2020-01" db="EMBL/GenBank/DDBJ databases">
        <title>Patterns of diversity and host range of bacteriophage communities associated with bean-nodulatin bacteria.</title>
        <authorList>
            <person name="Vann Cauwenberghe J."/>
            <person name="Santamaria R.I."/>
            <person name="Bustos P."/>
            <person name="Juarez S."/>
            <person name="Gonzalez V."/>
        </authorList>
    </citation>
    <scope>NUCLEOTIDE SEQUENCE [LARGE SCALE GENOMIC DNA]</scope>
    <source>
        <strain evidence="2">RHph</strain>
    </source>
</reference>
<dbReference type="SUPFAM" id="SSF54060">
    <property type="entry name" value="His-Me finger endonucleases"/>
    <property type="match status" value="1"/>
</dbReference>
<dbReference type="Gene3D" id="3.40.1800.10">
    <property type="entry name" value="His-Me finger endonucleases"/>
    <property type="match status" value="1"/>
</dbReference>
<name>A0A7S5R488_9CAUD</name>
<organism evidence="1 2">
    <name type="scientific">Rhizobium phage RHph_TM33</name>
    <dbReference type="NCBI Taxonomy" id="2509765"/>
    <lineage>
        <taxon>Viruses</taxon>
        <taxon>Duplodnaviria</taxon>
        <taxon>Heunggongvirae</taxon>
        <taxon>Uroviricota</taxon>
        <taxon>Caudoviricetes</taxon>
        <taxon>Autographivirales</taxon>
        <taxon>Dunnvirinae</taxon>
        <taxon>Cuernavacavirus</taxon>
        <taxon>Cuernavacavirus RHphTM33</taxon>
    </lineage>
</organism>
<dbReference type="GO" id="GO:0004519">
    <property type="term" value="F:endonuclease activity"/>
    <property type="evidence" value="ECO:0007669"/>
    <property type="project" value="UniProtKB-KW"/>
</dbReference>
<dbReference type="InterPro" id="IPR038563">
    <property type="entry name" value="Endonuclease_7_sf"/>
</dbReference>
<keyword evidence="2" id="KW-1185">Reference proteome</keyword>
<keyword evidence="1" id="KW-0255">Endonuclease</keyword>
<dbReference type="InterPro" id="IPR004211">
    <property type="entry name" value="Endonuclease_7"/>
</dbReference>
<gene>
    <name evidence="1" type="ORF">EVB62_029</name>
</gene>
<keyword evidence="1" id="KW-0540">Nuclease</keyword>